<dbReference type="GO" id="GO:0045132">
    <property type="term" value="P:meiotic chromosome segregation"/>
    <property type="evidence" value="ECO:0007669"/>
    <property type="project" value="InterPro"/>
</dbReference>
<feature type="compositionally biased region" description="Basic residues" evidence="10">
    <location>
        <begin position="107"/>
        <end position="118"/>
    </location>
</feature>
<organism evidence="13 14">
    <name type="scientific">Fusarium zealandicum</name>
    <dbReference type="NCBI Taxonomy" id="1053134"/>
    <lineage>
        <taxon>Eukaryota</taxon>
        <taxon>Fungi</taxon>
        <taxon>Dikarya</taxon>
        <taxon>Ascomycota</taxon>
        <taxon>Pezizomycotina</taxon>
        <taxon>Sordariomycetes</taxon>
        <taxon>Hypocreomycetidae</taxon>
        <taxon>Hypocreales</taxon>
        <taxon>Nectriaceae</taxon>
        <taxon>Fusarium</taxon>
        <taxon>Fusarium staphyleae species complex</taxon>
    </lineage>
</organism>
<comment type="subcellular location">
    <subcellularLocation>
        <location evidence="1">Chromosome</location>
        <location evidence="1">Centromere</location>
    </subcellularLocation>
</comment>
<evidence type="ECO:0000256" key="9">
    <source>
        <dbReference type="SAM" id="Coils"/>
    </source>
</evidence>
<evidence type="ECO:0000256" key="1">
    <source>
        <dbReference type="ARBA" id="ARBA00004584"/>
    </source>
</evidence>
<reference evidence="13" key="1">
    <citation type="journal article" date="2020" name="BMC Genomics">
        <title>Correction to: Identification and distribution of gene clusters required for synthesis of sphingolipid metabolism inhibitors in diverse species of the filamentous fungus Fusarium.</title>
        <authorList>
            <person name="Kim H.S."/>
            <person name="Lohmar J.M."/>
            <person name="Busman M."/>
            <person name="Brown D.W."/>
            <person name="Naumann T.A."/>
            <person name="Divon H.H."/>
            <person name="Lysoe E."/>
            <person name="Uhlig S."/>
            <person name="Proctor R.H."/>
        </authorList>
    </citation>
    <scope>NUCLEOTIDE SEQUENCE</scope>
    <source>
        <strain evidence="13">NRRL 22465</strain>
    </source>
</reference>
<dbReference type="InterPro" id="IPR011515">
    <property type="entry name" value="Shugoshin_C"/>
</dbReference>
<feature type="domain" description="Shugoshin C-terminal" evidence="11">
    <location>
        <begin position="496"/>
        <end position="519"/>
    </location>
</feature>
<feature type="compositionally biased region" description="Basic and acidic residues" evidence="10">
    <location>
        <begin position="512"/>
        <end position="525"/>
    </location>
</feature>
<gene>
    <name evidence="13" type="ORF">FZEAL_5810</name>
</gene>
<comment type="similarity">
    <text evidence="2">Belongs to the shugoshin family.</text>
</comment>
<feature type="compositionally biased region" description="Polar residues" evidence="10">
    <location>
        <begin position="626"/>
        <end position="637"/>
    </location>
</feature>
<comment type="caution">
    <text evidence="13">The sequence shown here is derived from an EMBL/GenBank/DDBJ whole genome shotgun (WGS) entry which is preliminary data.</text>
</comment>
<feature type="compositionally biased region" description="Polar residues" evidence="10">
    <location>
        <begin position="119"/>
        <end position="132"/>
    </location>
</feature>
<keyword evidence="7" id="KW-0131">Cell cycle</keyword>
<feature type="coiled-coil region" evidence="9">
    <location>
        <begin position="14"/>
        <end position="59"/>
    </location>
</feature>
<feature type="domain" description="Shugoshin N-terminal coiled-coil" evidence="12">
    <location>
        <begin position="17"/>
        <end position="61"/>
    </location>
</feature>
<keyword evidence="4" id="KW-0132">Cell division</keyword>
<dbReference type="GO" id="GO:0000779">
    <property type="term" value="C:condensed chromosome, centromeric region"/>
    <property type="evidence" value="ECO:0007669"/>
    <property type="project" value="UniProtKB-ARBA"/>
</dbReference>
<evidence type="ECO:0000256" key="6">
    <source>
        <dbReference type="ARBA" id="ARBA00023054"/>
    </source>
</evidence>
<keyword evidence="14" id="KW-1185">Reference proteome</keyword>
<dbReference type="EMBL" id="JABEYC010000421">
    <property type="protein sequence ID" value="KAF4977716.1"/>
    <property type="molecule type" value="Genomic_DNA"/>
</dbReference>
<evidence type="ECO:0000259" key="11">
    <source>
        <dbReference type="Pfam" id="PF07557"/>
    </source>
</evidence>
<feature type="region of interest" description="Disordered" evidence="10">
    <location>
        <begin position="102"/>
        <end position="135"/>
    </location>
</feature>
<name>A0A8H4UJY1_9HYPO</name>
<evidence type="ECO:0000256" key="4">
    <source>
        <dbReference type="ARBA" id="ARBA00022618"/>
    </source>
</evidence>
<evidence type="ECO:0000313" key="14">
    <source>
        <dbReference type="Proteomes" id="UP000635477"/>
    </source>
</evidence>
<proteinExistence type="inferred from homology"/>
<evidence type="ECO:0000256" key="10">
    <source>
        <dbReference type="SAM" id="MobiDB-lite"/>
    </source>
</evidence>
<sequence>MARLNEPPVSTDSLETLRKKLLRQNRDLAKSNNLRALRIRELENDCACMLSENLELRGRILELEKELDDNDTRRIADHALAIKAKLESQMTEWATLLAGLGLEPPMKRHSPRPRKSTKQRVSFSSARPSPSQRRLRDIAREIEELGHISETKSYPRQSMNHEQILALRSKADDATTAEPAESPELGPPPMSQFIDEDPVKVDSPSRPRPVPAQESPQAKLAPPETLISPQVKKTMPRPSSPDIKKEEDTVEPEEAVVPKEAAEPKEAKPTEKKQQETEPMGAKPLETKSQETNPKQAKEQKMPVVDAPAPQPVKAGSKRKFAARDDTAISRQQRINNENEPPRVMADKQSIRDKAGGRTLKELASMRKDARERVNATGIRKPLAAKSTNGDMSSPKKTSKPAPIDEVTAAKAEAVKVKASLGRPKSKSKPQPVTIEAVPDPEPTAPAVTELPWELGTPFAEQGLLSPSSPDTAASGEVGRGATPPPADIDATREPSRPSRRNRTAVSYAEPNLRDKMRRPTKDMLDAVTGEGRHARRSSAAEQPAPDTVKVKRESDVGDSWKKLPLANAIYSQNEPGSIPASPLAGKGSSPELPKPIAIRGGRRSSMLIQQVIEDHMDPEEDEDSQSQGTTTDSASLSEADVYDFAPSSPQPEKQAPVEAMKKTGGRRVSRRVSSAIQSEEALAGTDRVSARRRSMML</sequence>
<protein>
    <recommendedName>
        <fullName evidence="15">Shugoshin</fullName>
    </recommendedName>
</protein>
<dbReference type="Pfam" id="PF07557">
    <property type="entry name" value="Shugoshin_C"/>
    <property type="match status" value="1"/>
</dbReference>
<keyword evidence="5" id="KW-0159">Chromosome partition</keyword>
<evidence type="ECO:0000256" key="8">
    <source>
        <dbReference type="ARBA" id="ARBA00023328"/>
    </source>
</evidence>
<dbReference type="GO" id="GO:0005634">
    <property type="term" value="C:nucleus"/>
    <property type="evidence" value="ECO:0007669"/>
    <property type="project" value="InterPro"/>
</dbReference>
<evidence type="ECO:0008006" key="15">
    <source>
        <dbReference type="Google" id="ProtNLM"/>
    </source>
</evidence>
<dbReference type="InterPro" id="IPR011516">
    <property type="entry name" value="Shugoshin_N"/>
</dbReference>
<dbReference type="GO" id="GO:0051301">
    <property type="term" value="P:cell division"/>
    <property type="evidence" value="ECO:0007669"/>
    <property type="project" value="UniProtKB-KW"/>
</dbReference>
<evidence type="ECO:0000313" key="13">
    <source>
        <dbReference type="EMBL" id="KAF4977716.1"/>
    </source>
</evidence>
<accession>A0A8H4UJY1</accession>
<reference evidence="13" key="2">
    <citation type="submission" date="2020-05" db="EMBL/GenBank/DDBJ databases">
        <authorList>
            <person name="Kim H.-S."/>
            <person name="Proctor R.H."/>
            <person name="Brown D.W."/>
        </authorList>
    </citation>
    <scope>NUCLEOTIDE SEQUENCE</scope>
    <source>
        <strain evidence="13">NRRL 22465</strain>
    </source>
</reference>
<dbReference type="Proteomes" id="UP000635477">
    <property type="component" value="Unassembled WGS sequence"/>
</dbReference>
<dbReference type="AlphaFoldDB" id="A0A8H4UJY1"/>
<dbReference type="Pfam" id="PF07558">
    <property type="entry name" value="Shugoshin_N"/>
    <property type="match status" value="1"/>
</dbReference>
<feature type="region of interest" description="Disordered" evidence="10">
    <location>
        <begin position="171"/>
        <end position="557"/>
    </location>
</feature>
<dbReference type="OrthoDB" id="5394106at2759"/>
<feature type="compositionally biased region" description="Basic and acidic residues" evidence="10">
    <location>
        <begin position="345"/>
        <end position="374"/>
    </location>
</feature>
<feature type="compositionally biased region" description="Polar residues" evidence="10">
    <location>
        <begin position="329"/>
        <end position="339"/>
    </location>
</feature>
<keyword evidence="8" id="KW-0137">Centromere</keyword>
<evidence type="ECO:0000256" key="2">
    <source>
        <dbReference type="ARBA" id="ARBA00010845"/>
    </source>
</evidence>
<feature type="compositionally biased region" description="Basic and acidic residues" evidence="10">
    <location>
        <begin position="256"/>
        <end position="276"/>
    </location>
</feature>
<evidence type="ECO:0000256" key="5">
    <source>
        <dbReference type="ARBA" id="ARBA00022829"/>
    </source>
</evidence>
<evidence type="ECO:0000256" key="3">
    <source>
        <dbReference type="ARBA" id="ARBA00022454"/>
    </source>
</evidence>
<feature type="compositionally biased region" description="Polar residues" evidence="10">
    <location>
        <begin position="386"/>
        <end position="396"/>
    </location>
</feature>
<keyword evidence="6 9" id="KW-0175">Coiled coil</keyword>
<evidence type="ECO:0000256" key="7">
    <source>
        <dbReference type="ARBA" id="ARBA00023306"/>
    </source>
</evidence>
<evidence type="ECO:0000259" key="12">
    <source>
        <dbReference type="Pfam" id="PF07558"/>
    </source>
</evidence>
<keyword evidence="3" id="KW-0158">Chromosome</keyword>
<feature type="region of interest" description="Disordered" evidence="10">
    <location>
        <begin position="573"/>
        <end position="698"/>
    </location>
</feature>